<comment type="similarity">
    <text evidence="1">Belongs to the FMO family.</text>
</comment>
<evidence type="ECO:0000256" key="7">
    <source>
        <dbReference type="ARBA" id="ARBA00035159"/>
    </source>
</evidence>
<dbReference type="EMBL" id="QQNH01000001">
    <property type="protein sequence ID" value="RDE10407.1"/>
    <property type="molecule type" value="Genomic_DNA"/>
</dbReference>
<evidence type="ECO:0000256" key="1">
    <source>
        <dbReference type="ARBA" id="ARBA00009183"/>
    </source>
</evidence>
<dbReference type="AlphaFoldDB" id="A0A369W8M7"/>
<name>A0A369W8M7_9HYPH</name>
<organism evidence="8 9">
    <name type="scientific">Pelagibacterium lacus</name>
    <dbReference type="NCBI Taxonomy" id="2282655"/>
    <lineage>
        <taxon>Bacteria</taxon>
        <taxon>Pseudomonadati</taxon>
        <taxon>Pseudomonadota</taxon>
        <taxon>Alphaproteobacteria</taxon>
        <taxon>Hyphomicrobiales</taxon>
        <taxon>Devosiaceae</taxon>
        <taxon>Pelagibacterium</taxon>
    </lineage>
</organism>
<keyword evidence="2" id="KW-0285">Flavoprotein</keyword>
<dbReference type="RefSeq" id="WP_114644130.1">
    <property type="nucleotide sequence ID" value="NZ_QQNH01000001.1"/>
</dbReference>
<dbReference type="EC" id="1.14.13.148" evidence="6"/>
<keyword evidence="3" id="KW-0274">FAD</keyword>
<reference evidence="9" key="1">
    <citation type="submission" date="2018-07" db="EMBL/GenBank/DDBJ databases">
        <authorList>
            <person name="Liu B.-T."/>
            <person name="Du Z."/>
        </authorList>
    </citation>
    <scope>NUCLEOTIDE SEQUENCE [LARGE SCALE GENOMIC DNA]</scope>
    <source>
        <strain evidence="9">XYN52</strain>
    </source>
</reference>
<accession>A0A369W8M7</accession>
<dbReference type="InterPro" id="IPR050346">
    <property type="entry name" value="FMO-like"/>
</dbReference>
<keyword evidence="4" id="KW-0521">NADP</keyword>
<dbReference type="InterPro" id="IPR000960">
    <property type="entry name" value="Flavin_mOase"/>
</dbReference>
<dbReference type="PIRSF" id="PIRSF000332">
    <property type="entry name" value="FMO"/>
    <property type="match status" value="1"/>
</dbReference>
<evidence type="ECO:0000256" key="2">
    <source>
        <dbReference type="ARBA" id="ARBA00022630"/>
    </source>
</evidence>
<keyword evidence="9" id="KW-1185">Reference proteome</keyword>
<dbReference type="GO" id="GO:0050661">
    <property type="term" value="F:NADP binding"/>
    <property type="evidence" value="ECO:0007669"/>
    <property type="project" value="InterPro"/>
</dbReference>
<dbReference type="SUPFAM" id="SSF51905">
    <property type="entry name" value="FAD/NAD(P)-binding domain"/>
    <property type="match status" value="2"/>
</dbReference>
<dbReference type="InterPro" id="IPR036188">
    <property type="entry name" value="FAD/NAD-bd_sf"/>
</dbReference>
<dbReference type="InterPro" id="IPR020946">
    <property type="entry name" value="Flavin_mOase-like"/>
</dbReference>
<dbReference type="GO" id="GO:0034899">
    <property type="term" value="F:trimethylamine monooxygenase activity"/>
    <property type="evidence" value="ECO:0007669"/>
    <property type="project" value="UniProtKB-EC"/>
</dbReference>
<evidence type="ECO:0000256" key="6">
    <source>
        <dbReference type="ARBA" id="ARBA00034528"/>
    </source>
</evidence>
<proteinExistence type="inferred from homology"/>
<protein>
    <recommendedName>
        <fullName evidence="7">Trimethylamine monooxygenase</fullName>
        <ecNumber evidence="6">1.14.13.148</ecNumber>
    </recommendedName>
</protein>
<dbReference type="Proteomes" id="UP000253759">
    <property type="component" value="Unassembled WGS sequence"/>
</dbReference>
<dbReference type="PANTHER" id="PTHR23023">
    <property type="entry name" value="DIMETHYLANILINE MONOOXYGENASE"/>
    <property type="match status" value="1"/>
</dbReference>
<gene>
    <name evidence="8" type="ORF">DVH29_00150</name>
</gene>
<evidence type="ECO:0000256" key="4">
    <source>
        <dbReference type="ARBA" id="ARBA00022857"/>
    </source>
</evidence>
<evidence type="ECO:0000313" key="9">
    <source>
        <dbReference type="Proteomes" id="UP000253759"/>
    </source>
</evidence>
<dbReference type="OrthoDB" id="9790219at2"/>
<evidence type="ECO:0000313" key="8">
    <source>
        <dbReference type="EMBL" id="RDE10407.1"/>
    </source>
</evidence>
<dbReference type="PRINTS" id="PR00370">
    <property type="entry name" value="FMOXYGENASE"/>
</dbReference>
<keyword evidence="5" id="KW-0560">Oxidoreductase</keyword>
<dbReference type="GO" id="GO:0050660">
    <property type="term" value="F:flavin adenine dinucleotide binding"/>
    <property type="evidence" value="ECO:0007669"/>
    <property type="project" value="InterPro"/>
</dbReference>
<dbReference type="Gene3D" id="3.50.50.60">
    <property type="entry name" value="FAD/NAD(P)-binding domain"/>
    <property type="match status" value="1"/>
</dbReference>
<sequence length="486" mass="53427">MERVAVIGAGPGGLAAARWLRECGFDPWIYESHSALGGQWNNANPLSGIWPQMRTNTYIATTQFSDLDHPPGTAIFPRNGEILDHLEAYARQFDLLANASFDTTLKALEQSDDCYRLTFATREGDEEVEADRVVIATGRYNKPKIPPIAGLDGFTGRLGVLHAHRYKSPDMFRGARVLVAGGAISALEIASDLAMLGAQSVHLAQRRQRYVMPKMVRGVPFEYYGFTYAQAARTPEPDIEKARDDLRRFALRYGGDPARYGAPAPASDTLAAGFTGSQHYLNLVAEDRIRPVPWITSIAGETVSFADGTSIEADAIIFGTGFDLNLPFLSDPMRDVLEADDRGLTLADFTTHPGLPNLAFVGMFAQNGGYITVLEQQARYLAYLWSGLVARTPGQFAQALAEARRERQTDYQDQHMMALRFARLCGTDPAGQVDEDLLATVRTSATTSLIYRLAGPHALPDAEARFRASFDRYGPISDRETADEHP</sequence>
<comment type="caution">
    <text evidence="8">The sequence shown here is derived from an EMBL/GenBank/DDBJ whole genome shotgun (WGS) entry which is preliminary data.</text>
</comment>
<dbReference type="GO" id="GO:0004499">
    <property type="term" value="F:N,N-dimethylaniline monooxygenase activity"/>
    <property type="evidence" value="ECO:0007669"/>
    <property type="project" value="InterPro"/>
</dbReference>
<evidence type="ECO:0000256" key="3">
    <source>
        <dbReference type="ARBA" id="ARBA00022827"/>
    </source>
</evidence>
<dbReference type="Pfam" id="PF00743">
    <property type="entry name" value="FMO-like"/>
    <property type="match status" value="1"/>
</dbReference>
<evidence type="ECO:0000256" key="5">
    <source>
        <dbReference type="ARBA" id="ARBA00023002"/>
    </source>
</evidence>